<dbReference type="GeneID" id="81387210"/>
<dbReference type="EMBL" id="JAPQKT010000008">
    <property type="protein sequence ID" value="KAJ5222885.1"/>
    <property type="molecule type" value="Genomic_DNA"/>
</dbReference>
<feature type="compositionally biased region" description="Low complexity" evidence="1">
    <location>
        <begin position="228"/>
        <end position="240"/>
    </location>
</feature>
<feature type="region of interest" description="Disordered" evidence="1">
    <location>
        <begin position="127"/>
        <end position="190"/>
    </location>
</feature>
<feature type="region of interest" description="Disordered" evidence="1">
    <location>
        <begin position="436"/>
        <end position="456"/>
    </location>
</feature>
<dbReference type="OrthoDB" id="5337545at2759"/>
<gene>
    <name evidence="2" type="ORF">N7469_009125</name>
</gene>
<dbReference type="Proteomes" id="UP001147733">
    <property type="component" value="Unassembled WGS sequence"/>
</dbReference>
<evidence type="ECO:0000313" key="2">
    <source>
        <dbReference type="EMBL" id="KAJ5222885.1"/>
    </source>
</evidence>
<name>A0A9W9NN01_PENCI</name>
<feature type="compositionally biased region" description="Low complexity" evidence="1">
    <location>
        <begin position="66"/>
        <end position="109"/>
    </location>
</feature>
<reference evidence="2" key="1">
    <citation type="submission" date="2022-11" db="EMBL/GenBank/DDBJ databases">
        <authorList>
            <person name="Petersen C."/>
        </authorList>
    </citation>
    <scope>NUCLEOTIDE SEQUENCE</scope>
    <source>
        <strain evidence="2">IBT 23319</strain>
    </source>
</reference>
<feature type="compositionally biased region" description="Low complexity" evidence="1">
    <location>
        <begin position="129"/>
        <end position="174"/>
    </location>
</feature>
<accession>A0A9W9NN01</accession>
<feature type="compositionally biased region" description="Low complexity" evidence="1">
    <location>
        <begin position="377"/>
        <end position="395"/>
    </location>
</feature>
<evidence type="ECO:0000313" key="3">
    <source>
        <dbReference type="Proteomes" id="UP001147733"/>
    </source>
</evidence>
<evidence type="ECO:0000256" key="1">
    <source>
        <dbReference type="SAM" id="MobiDB-lite"/>
    </source>
</evidence>
<feature type="compositionally biased region" description="Basic and acidic residues" evidence="1">
    <location>
        <begin position="436"/>
        <end position="452"/>
    </location>
</feature>
<sequence length="470" mass="50602">MFLFCPDFILSPPFLQVPSILTFSYSPSKQSIPQLNAKQFPHILPMATNPNMRGTASSRNPDSKTAESTSPSSSTPVKKDSTTSQGTSSSNINANTNTNTPSLASRIQSSASSLARSALSPTDYAQTLQSATQGKASSSSSTSTQSPGSSTSTTTGIANNVPPSSSQSTTQPQTFRNTTHAAPGAFSIPNLTEDEFQRAYTDVGTYGRAYYDEPNQSSTILPETTQTLTNSSETTLQSSTGNWKGKQRLQDPVQKEYTTAWERASPHTPPPPPAPEAKTENEDGQAVLSLLSDPNFDAFHNDSDVEIETDLNEPVPLSASEIEILESFRREIQSEFKNSQIQNTGVSGEMKGSIPISSVSLIPDIDEFLRMDGEAQGTHTRTGNTSSSTGAGSDTALRDRVLAELPGSNEWVEVQGRYHDEVWGYLRPALEAAREEIEKKGGGDDGEGHDGDGPAVRRLKMILRHMEGTR</sequence>
<organism evidence="2 3">
    <name type="scientific">Penicillium citrinum</name>
    <dbReference type="NCBI Taxonomy" id="5077"/>
    <lineage>
        <taxon>Eukaryota</taxon>
        <taxon>Fungi</taxon>
        <taxon>Dikarya</taxon>
        <taxon>Ascomycota</taxon>
        <taxon>Pezizomycotina</taxon>
        <taxon>Eurotiomycetes</taxon>
        <taxon>Eurotiomycetidae</taxon>
        <taxon>Eurotiales</taxon>
        <taxon>Aspergillaceae</taxon>
        <taxon>Penicillium</taxon>
    </lineage>
</organism>
<feature type="region of interest" description="Disordered" evidence="1">
    <location>
        <begin position="45"/>
        <end position="109"/>
    </location>
</feature>
<feature type="region of interest" description="Disordered" evidence="1">
    <location>
        <begin position="376"/>
        <end position="396"/>
    </location>
</feature>
<feature type="region of interest" description="Disordered" evidence="1">
    <location>
        <begin position="228"/>
        <end position="283"/>
    </location>
</feature>
<protein>
    <submittedName>
        <fullName evidence="2">Uncharacterized protein</fullName>
    </submittedName>
</protein>
<dbReference type="AlphaFoldDB" id="A0A9W9NN01"/>
<feature type="compositionally biased region" description="Polar residues" evidence="1">
    <location>
        <begin position="48"/>
        <end position="60"/>
    </location>
</feature>
<comment type="caution">
    <text evidence="2">The sequence shown here is derived from an EMBL/GenBank/DDBJ whole genome shotgun (WGS) entry which is preliminary data.</text>
</comment>
<dbReference type="RefSeq" id="XP_056497808.1">
    <property type="nucleotide sequence ID" value="XM_056648043.1"/>
</dbReference>
<reference evidence="2" key="2">
    <citation type="journal article" date="2023" name="IMA Fungus">
        <title>Comparative genomic study of the Penicillium genus elucidates a diverse pangenome and 15 lateral gene transfer events.</title>
        <authorList>
            <person name="Petersen C."/>
            <person name="Sorensen T."/>
            <person name="Nielsen M.R."/>
            <person name="Sondergaard T.E."/>
            <person name="Sorensen J.L."/>
            <person name="Fitzpatrick D.A."/>
            <person name="Frisvad J.C."/>
            <person name="Nielsen K.L."/>
        </authorList>
    </citation>
    <scope>NUCLEOTIDE SEQUENCE</scope>
    <source>
        <strain evidence="2">IBT 23319</strain>
    </source>
</reference>
<proteinExistence type="predicted"/>
<keyword evidence="3" id="KW-1185">Reference proteome</keyword>